<gene>
    <name evidence="2" type="ORF">M438DRAFT_394018</name>
</gene>
<organism evidence="2 3">
    <name type="scientific">Aureobasidium pullulans EXF-150</name>
    <dbReference type="NCBI Taxonomy" id="1043002"/>
    <lineage>
        <taxon>Eukaryota</taxon>
        <taxon>Fungi</taxon>
        <taxon>Dikarya</taxon>
        <taxon>Ascomycota</taxon>
        <taxon>Pezizomycotina</taxon>
        <taxon>Dothideomycetes</taxon>
        <taxon>Dothideomycetidae</taxon>
        <taxon>Dothideales</taxon>
        <taxon>Saccotheciaceae</taxon>
        <taxon>Aureobasidium</taxon>
    </lineage>
</organism>
<accession>A0A074YN54</accession>
<feature type="region of interest" description="Disordered" evidence="1">
    <location>
        <begin position="182"/>
        <end position="227"/>
    </location>
</feature>
<proteinExistence type="predicted"/>
<name>A0A074YN54_AURPU</name>
<dbReference type="EMBL" id="KL584975">
    <property type="protein sequence ID" value="KEQ88301.1"/>
    <property type="molecule type" value="Genomic_DNA"/>
</dbReference>
<feature type="compositionally biased region" description="Basic and acidic residues" evidence="1">
    <location>
        <begin position="595"/>
        <end position="610"/>
    </location>
</feature>
<feature type="compositionally biased region" description="Polar residues" evidence="1">
    <location>
        <begin position="501"/>
        <end position="514"/>
    </location>
</feature>
<keyword evidence="3" id="KW-1185">Reference proteome</keyword>
<evidence type="ECO:0000313" key="2">
    <source>
        <dbReference type="EMBL" id="KEQ88301.1"/>
    </source>
</evidence>
<feature type="region of interest" description="Disordered" evidence="1">
    <location>
        <begin position="659"/>
        <end position="700"/>
    </location>
</feature>
<dbReference type="HOGENOM" id="CLU_393784_0_0_1"/>
<feature type="region of interest" description="Disordered" evidence="1">
    <location>
        <begin position="272"/>
        <end position="610"/>
    </location>
</feature>
<feature type="compositionally biased region" description="Basic and acidic residues" evidence="1">
    <location>
        <begin position="451"/>
        <end position="463"/>
    </location>
</feature>
<evidence type="ECO:0000313" key="3">
    <source>
        <dbReference type="Proteomes" id="UP000030706"/>
    </source>
</evidence>
<evidence type="ECO:0000256" key="1">
    <source>
        <dbReference type="SAM" id="MobiDB-lite"/>
    </source>
</evidence>
<dbReference type="AlphaFoldDB" id="A0A074YN54"/>
<feature type="compositionally biased region" description="Basic and acidic residues" evidence="1">
    <location>
        <begin position="529"/>
        <end position="538"/>
    </location>
</feature>
<dbReference type="RefSeq" id="XP_029764488.1">
    <property type="nucleotide sequence ID" value="XM_029909147.1"/>
</dbReference>
<feature type="compositionally biased region" description="Polar residues" evidence="1">
    <location>
        <begin position="347"/>
        <end position="389"/>
    </location>
</feature>
<feature type="compositionally biased region" description="Basic residues" evidence="1">
    <location>
        <begin position="431"/>
        <end position="445"/>
    </location>
</feature>
<dbReference type="OrthoDB" id="5396360at2759"/>
<dbReference type="Proteomes" id="UP000030706">
    <property type="component" value="Unassembled WGS sequence"/>
</dbReference>
<feature type="compositionally biased region" description="Basic and acidic residues" evidence="1">
    <location>
        <begin position="569"/>
        <end position="586"/>
    </location>
</feature>
<protein>
    <submittedName>
        <fullName evidence="2">Uncharacterized protein</fullName>
    </submittedName>
</protein>
<sequence length="700" mass="75413">MLDEHRPDAPHVGNLVDSEPRQVASSAMLVGSRDSLLPPPTVEPTQPRNVSSIQLPSLSQQHPTAQDGIISQLQSSLQSQLHVHSQILEEQRQEIDNQRHHIARIDNAIDALHHEQRNIYALVDEVRHELRARGPATEHPDTSEVDILTERVQNIGAQTNEIAGLKMQVDILRSQVRRLERSERLGSPGPGGAPPSESLGHEQAASGHAPPSTAPFMTNTPSAPDQRPLLYQAPIENRLPAPIAANPELPDPRIQAESRTLPGIRSIDASCATPLSSWRPAGGIPPSQSAPVVGSSPQIEAPAPGSGWAAVNTNTAPKRLISEPSFESSTPGSPKRQRLAPLMPRTNYDQQSPAQGSSPYHHSVSGDSLPTVPTLQSTQNPSNESTGSMPPQPNPLRFVQFASGLDSAQDESWRQDGSRLGPGSVMDRSRGSPRRGRGGRSRGGRKSGGGEGDRATPEWEGRPDSVQIVNATEGHGGLMPTPEQASETTAGMYPDPHFMPITTTADVASSNNPTKKTRTKPVRNADGILIRKDGRPDMRSVSSAMNLKKVHAKKEAERANNKETSAASEDTKDKSTPHSTSEHDAGDMSVASPSVDEHATDGETSVLDRHQETMRKIFPYGIDSSDNTATSVQSMAQQFFPRSDDNRAAPQVKIEAMVESKATTKEAHKSHEGPKPLIDGERSMVHHTGGHPDVEMSDAK</sequence>
<dbReference type="GeneID" id="40751453"/>
<feature type="region of interest" description="Disordered" evidence="1">
    <location>
        <begin position="1"/>
        <end position="49"/>
    </location>
</feature>
<reference evidence="2 3" key="1">
    <citation type="journal article" date="2014" name="BMC Genomics">
        <title>Genome sequencing of four Aureobasidium pullulans varieties: biotechnological potential, stress tolerance, and description of new species.</title>
        <authorList>
            <person name="Gostin Ar C."/>
            <person name="Ohm R.A."/>
            <person name="Kogej T."/>
            <person name="Sonjak S."/>
            <person name="Turk M."/>
            <person name="Zajc J."/>
            <person name="Zalar P."/>
            <person name="Grube M."/>
            <person name="Sun H."/>
            <person name="Han J."/>
            <person name="Sharma A."/>
            <person name="Chiniquy J."/>
            <person name="Ngan C.Y."/>
            <person name="Lipzen A."/>
            <person name="Barry K."/>
            <person name="Grigoriev I.V."/>
            <person name="Gunde-Cimerman N."/>
        </authorList>
    </citation>
    <scope>NUCLEOTIDE SEQUENCE [LARGE SCALE GENOMIC DNA]</scope>
    <source>
        <strain evidence="2 3">EXF-150</strain>
    </source>
</reference>
<feature type="compositionally biased region" description="Polar residues" evidence="1">
    <location>
        <begin position="286"/>
        <end position="298"/>
    </location>
</feature>